<dbReference type="InterPro" id="IPR059092">
    <property type="entry name" value="UPF0323_dom"/>
</dbReference>
<feature type="domain" description="UPF0323" evidence="2">
    <location>
        <begin position="57"/>
        <end position="171"/>
    </location>
</feature>
<comment type="caution">
    <text evidence="3">The sequence shown here is derived from an EMBL/GenBank/DDBJ whole genome shotgun (WGS) entry which is preliminary data.</text>
</comment>
<dbReference type="Proteomes" id="UP001304671">
    <property type="component" value="Unassembled WGS sequence"/>
</dbReference>
<evidence type="ECO:0000259" key="2">
    <source>
        <dbReference type="Pfam" id="PF26303"/>
    </source>
</evidence>
<gene>
    <name evidence="3" type="ORF">VB264_19985</name>
</gene>
<feature type="region of interest" description="Disordered" evidence="1">
    <location>
        <begin position="150"/>
        <end position="174"/>
    </location>
</feature>
<sequence>MTPLRKSSFIRKVKDITVGSTLALAVLGNTVMLQSCGSSNEEDEGDYEEVEVYTKGVKTYITETSKGEFKITDEVEVPADSSVAIVTYLDGKKDTLSPRAVKALIDNEIATNQANVGHTNNLSNALLYGGMGYLLAKTLSPTYTNYRPDMPNGFNSSSSSYSSANQDSSRRRRHVGYYGGGLGRYYATASAFQKSNTIHQSIGNSRTITSRPVSGRSGFFHSSSHGGYHG</sequence>
<name>A0ABU5QSV3_9BACT</name>
<evidence type="ECO:0000313" key="4">
    <source>
        <dbReference type="Proteomes" id="UP001304671"/>
    </source>
</evidence>
<protein>
    <recommendedName>
        <fullName evidence="2">UPF0323 domain-containing protein</fullName>
    </recommendedName>
</protein>
<evidence type="ECO:0000313" key="3">
    <source>
        <dbReference type="EMBL" id="MEA5260088.1"/>
    </source>
</evidence>
<evidence type="ECO:0000256" key="1">
    <source>
        <dbReference type="SAM" id="MobiDB-lite"/>
    </source>
</evidence>
<dbReference type="EMBL" id="JAYFUL010000044">
    <property type="protein sequence ID" value="MEA5260088.1"/>
    <property type="molecule type" value="Genomic_DNA"/>
</dbReference>
<organism evidence="3 4">
    <name type="scientific">Arcicella aquatica</name>
    <dbReference type="NCBI Taxonomy" id="217141"/>
    <lineage>
        <taxon>Bacteria</taxon>
        <taxon>Pseudomonadati</taxon>
        <taxon>Bacteroidota</taxon>
        <taxon>Cytophagia</taxon>
        <taxon>Cytophagales</taxon>
        <taxon>Flectobacillaceae</taxon>
        <taxon>Arcicella</taxon>
    </lineage>
</organism>
<dbReference type="Pfam" id="PF26303">
    <property type="entry name" value="UPF0323"/>
    <property type="match status" value="1"/>
</dbReference>
<feature type="compositionally biased region" description="Low complexity" evidence="1">
    <location>
        <begin position="214"/>
        <end position="230"/>
    </location>
</feature>
<feature type="region of interest" description="Disordered" evidence="1">
    <location>
        <begin position="206"/>
        <end position="230"/>
    </location>
</feature>
<accession>A0ABU5QSV3</accession>
<proteinExistence type="predicted"/>
<reference evidence="3 4" key="1">
    <citation type="submission" date="2023-12" db="EMBL/GenBank/DDBJ databases">
        <title>Novel species of the genus Arcicella isolated from rivers.</title>
        <authorList>
            <person name="Lu H."/>
        </authorList>
    </citation>
    <scope>NUCLEOTIDE SEQUENCE [LARGE SCALE GENOMIC DNA]</scope>
    <source>
        <strain evidence="3 4">LMG 21963</strain>
    </source>
</reference>
<dbReference type="RefSeq" id="WP_323252282.1">
    <property type="nucleotide sequence ID" value="NZ_JAYFUL010000044.1"/>
</dbReference>
<keyword evidence="4" id="KW-1185">Reference proteome</keyword>
<feature type="compositionally biased region" description="Low complexity" evidence="1">
    <location>
        <begin position="156"/>
        <end position="167"/>
    </location>
</feature>